<evidence type="ECO:0000256" key="6">
    <source>
        <dbReference type="ARBA" id="ARBA00022691"/>
    </source>
</evidence>
<keyword evidence="5" id="KW-0808">Transferase</keyword>
<dbReference type="FunFam" id="3.30.1330.30:FF:000035">
    <property type="entry name" value="TrmH family RNA methyltransferase"/>
    <property type="match status" value="1"/>
</dbReference>
<feature type="compositionally biased region" description="Basic residues" evidence="10">
    <location>
        <begin position="121"/>
        <end position="131"/>
    </location>
</feature>
<keyword evidence="8" id="KW-0496">Mitochondrion</keyword>
<dbReference type="InterPro" id="IPR013123">
    <property type="entry name" value="SpoU_subst-bd"/>
</dbReference>
<evidence type="ECO:0000256" key="3">
    <source>
        <dbReference type="ARBA" id="ARBA00022552"/>
    </source>
</evidence>
<dbReference type="InterPro" id="IPR029026">
    <property type="entry name" value="tRNA_m1G_MTases_N"/>
</dbReference>
<evidence type="ECO:0000256" key="10">
    <source>
        <dbReference type="SAM" id="MobiDB-lite"/>
    </source>
</evidence>
<dbReference type="InterPro" id="IPR047261">
    <property type="entry name" value="MRM1_MeTrfase_dom"/>
</dbReference>
<name>A0A1E3BPG5_ASPCR</name>
<evidence type="ECO:0000256" key="1">
    <source>
        <dbReference type="ARBA" id="ARBA00004173"/>
    </source>
</evidence>
<dbReference type="VEuPathDB" id="FungiDB:SI65_00407"/>
<keyword evidence="3" id="KW-0698">rRNA processing</keyword>
<organism evidence="12 13">
    <name type="scientific">Aspergillus cristatus</name>
    <name type="common">Chinese Fuzhuan brick tea-fermentation fungus</name>
    <name type="synonym">Eurotium cristatum</name>
    <dbReference type="NCBI Taxonomy" id="573508"/>
    <lineage>
        <taxon>Eukaryota</taxon>
        <taxon>Fungi</taxon>
        <taxon>Dikarya</taxon>
        <taxon>Ascomycota</taxon>
        <taxon>Pezizomycotina</taxon>
        <taxon>Eurotiomycetes</taxon>
        <taxon>Eurotiomycetidae</taxon>
        <taxon>Eurotiales</taxon>
        <taxon>Aspergillaceae</taxon>
        <taxon>Aspergillus</taxon>
        <taxon>Aspergillus subgen. Aspergillus</taxon>
    </lineage>
</organism>
<dbReference type="PANTHER" id="PTHR46103">
    <property type="entry name" value="RRNA METHYLTRANSFERASE 1, MITOCHONDRIAL"/>
    <property type="match status" value="1"/>
</dbReference>
<dbReference type="Pfam" id="PF08032">
    <property type="entry name" value="SpoU_sub_bind"/>
    <property type="match status" value="1"/>
</dbReference>
<keyword evidence="6" id="KW-0949">S-adenosyl-L-methionine</keyword>
<proteinExistence type="inferred from homology"/>
<dbReference type="InterPro" id="IPR001537">
    <property type="entry name" value="SpoU_MeTrfase"/>
</dbReference>
<dbReference type="AlphaFoldDB" id="A0A1E3BPG5"/>
<accession>A0A1E3BPG5</accession>
<comment type="caution">
    <text evidence="12">The sequence shown here is derived from an EMBL/GenBank/DDBJ whole genome shotgun (WGS) entry which is preliminary data.</text>
</comment>
<dbReference type="STRING" id="573508.A0A1E3BPG5"/>
<feature type="domain" description="RNA 2-O ribose methyltransferase substrate binding" evidence="11">
    <location>
        <begin position="161"/>
        <end position="243"/>
    </location>
</feature>
<dbReference type="Gene3D" id="3.30.1330.30">
    <property type="match status" value="1"/>
</dbReference>
<keyword evidence="7" id="KW-0809">Transit peptide</keyword>
<evidence type="ECO:0000256" key="8">
    <source>
        <dbReference type="ARBA" id="ARBA00023128"/>
    </source>
</evidence>
<feature type="compositionally biased region" description="Polar residues" evidence="10">
    <location>
        <begin position="54"/>
        <end position="66"/>
    </location>
</feature>
<dbReference type="InterPro" id="IPR029028">
    <property type="entry name" value="Alpha/beta_knot_MTases"/>
</dbReference>
<dbReference type="SMART" id="SM00967">
    <property type="entry name" value="SpoU_sub_bind"/>
    <property type="match status" value="1"/>
</dbReference>
<evidence type="ECO:0000259" key="11">
    <source>
        <dbReference type="SMART" id="SM00967"/>
    </source>
</evidence>
<dbReference type="OrthoDB" id="270651at2759"/>
<dbReference type="CDD" id="cd18105">
    <property type="entry name" value="SpoU-like_MRM1"/>
    <property type="match status" value="1"/>
</dbReference>
<dbReference type="GO" id="GO:0005739">
    <property type="term" value="C:mitochondrion"/>
    <property type="evidence" value="ECO:0007669"/>
    <property type="project" value="UniProtKB-SubCell"/>
</dbReference>
<evidence type="ECO:0000256" key="2">
    <source>
        <dbReference type="ARBA" id="ARBA00007228"/>
    </source>
</evidence>
<evidence type="ECO:0000313" key="12">
    <source>
        <dbReference type="EMBL" id="ODM22818.1"/>
    </source>
</evidence>
<evidence type="ECO:0000256" key="9">
    <source>
        <dbReference type="ARBA" id="ARBA00034881"/>
    </source>
</evidence>
<evidence type="ECO:0000256" key="5">
    <source>
        <dbReference type="ARBA" id="ARBA00022679"/>
    </source>
</evidence>
<evidence type="ECO:0000256" key="7">
    <source>
        <dbReference type="ARBA" id="ARBA00022946"/>
    </source>
</evidence>
<protein>
    <recommendedName>
        <fullName evidence="9">rRNA methyltransferase 1, mitochondrial</fullName>
    </recommendedName>
</protein>
<dbReference type="EMBL" id="JXNT01000001">
    <property type="protein sequence ID" value="ODM22818.1"/>
    <property type="molecule type" value="Genomic_DNA"/>
</dbReference>
<evidence type="ECO:0000256" key="4">
    <source>
        <dbReference type="ARBA" id="ARBA00022603"/>
    </source>
</evidence>
<dbReference type="SUPFAM" id="SSF55315">
    <property type="entry name" value="L30e-like"/>
    <property type="match status" value="1"/>
</dbReference>
<dbReference type="Pfam" id="PF00588">
    <property type="entry name" value="SpoU_methylase"/>
    <property type="match status" value="1"/>
</dbReference>
<keyword evidence="13" id="KW-1185">Reference proteome</keyword>
<dbReference type="PANTHER" id="PTHR46103:SF1">
    <property type="entry name" value="RRNA METHYLTRANSFERASE 1, MITOCHONDRIAL"/>
    <property type="match status" value="1"/>
</dbReference>
<dbReference type="InterPro" id="IPR047182">
    <property type="entry name" value="MRM1"/>
</dbReference>
<keyword evidence="4" id="KW-0489">Methyltransferase</keyword>
<feature type="region of interest" description="Disordered" evidence="10">
    <location>
        <begin position="35"/>
        <end position="136"/>
    </location>
</feature>
<dbReference type="Gene3D" id="3.40.1280.10">
    <property type="match status" value="1"/>
</dbReference>
<gene>
    <name evidence="12" type="ORF">SI65_00407</name>
</gene>
<dbReference type="InterPro" id="IPR029064">
    <property type="entry name" value="Ribosomal_eL30-like_sf"/>
</dbReference>
<dbReference type="SUPFAM" id="SSF75217">
    <property type="entry name" value="alpha/beta knot"/>
    <property type="match status" value="1"/>
</dbReference>
<feature type="compositionally biased region" description="Basic and acidic residues" evidence="10">
    <location>
        <begin position="111"/>
        <end position="120"/>
    </location>
</feature>
<comment type="similarity">
    <text evidence="2">Belongs to the class IV-like SAM-binding methyltransferase superfamily. RNA methyltransferase TrmH family.</text>
</comment>
<feature type="compositionally biased region" description="Basic and acidic residues" evidence="10">
    <location>
        <begin position="72"/>
        <end position="83"/>
    </location>
</feature>
<sequence length="475" mass="52464">MSIHASLSSLRVCIRPSNVSSAQLTTVRHASLNSAIGRGIRKSHGLDDSPPSRNPTNDNNPRNGQKGSWPRNRTDYDDRRDTPFDVDEFVRSGNFRETAGERQHPGWMKRGRVDKDETLKRLSRAKKREPRHKWSEKMPERVKDHVFVPKSIPYTTPASEFIYGTNAVESTLRCSRRKIYKLYIYQNKGEELGPAKLMLRKLALVKNIPVKLAFAEWDRLLDKMSSGRPHNGCVLEVSPLPRLPVQSLAPVPSPEEDSFRVELGSQSREEALINGTSNRIEIHQPVQQQRRRYPVTLLLDGIVDQGNLGAIIRSAYYLGIDAIVFAGRNSAPLSDVTIKASAGASENMTLLEVSNERAFIQQSKANGWRFYAADAPGPGSTLESQHDANPTCGGSPLTQGPSVIMMGSESSGLSRHFISHADAIVSIPGSRFVGESGVESDPARVDSLNVSVAAALLMEKFLRTPLAVTKIPREG</sequence>
<evidence type="ECO:0000313" key="13">
    <source>
        <dbReference type="Proteomes" id="UP000094569"/>
    </source>
</evidence>
<dbReference type="GO" id="GO:0003723">
    <property type="term" value="F:RNA binding"/>
    <property type="evidence" value="ECO:0007669"/>
    <property type="project" value="InterPro"/>
</dbReference>
<reference evidence="12 13" key="1">
    <citation type="journal article" date="2016" name="BMC Genomics">
        <title>Comparative genomic and transcriptomic analyses of the Fuzhuan brick tea-fermentation fungus Aspergillus cristatus.</title>
        <authorList>
            <person name="Ge Y."/>
            <person name="Wang Y."/>
            <person name="Liu Y."/>
            <person name="Tan Y."/>
            <person name="Ren X."/>
            <person name="Zhang X."/>
            <person name="Hyde K.D."/>
            <person name="Liu Y."/>
            <person name="Liu Z."/>
        </authorList>
    </citation>
    <scope>NUCLEOTIDE SEQUENCE [LARGE SCALE GENOMIC DNA]</scope>
    <source>
        <strain evidence="12 13">GZAAS20.1005</strain>
    </source>
</reference>
<comment type="subcellular location">
    <subcellularLocation>
        <location evidence="1">Mitochondrion</location>
    </subcellularLocation>
</comment>
<dbReference type="GO" id="GO:0016435">
    <property type="term" value="F:rRNA (guanine) methyltransferase activity"/>
    <property type="evidence" value="ECO:0007669"/>
    <property type="project" value="TreeGrafter"/>
</dbReference>
<dbReference type="Proteomes" id="UP000094569">
    <property type="component" value="Unassembled WGS sequence"/>
</dbReference>